<gene>
    <name evidence="2" type="ORF">DSOL_2296</name>
</gene>
<evidence type="ECO:0008006" key="4">
    <source>
        <dbReference type="Google" id="ProtNLM"/>
    </source>
</evidence>
<dbReference type="SUPFAM" id="SSF81324">
    <property type="entry name" value="Voltage-gated potassium channels"/>
    <property type="match status" value="1"/>
</dbReference>
<feature type="transmembrane region" description="Helical" evidence="1">
    <location>
        <begin position="56"/>
        <end position="78"/>
    </location>
</feature>
<keyword evidence="1" id="KW-0812">Transmembrane</keyword>
<feature type="transmembrane region" description="Helical" evidence="1">
    <location>
        <begin position="126"/>
        <end position="150"/>
    </location>
</feature>
<dbReference type="RefSeq" id="WP_075364921.1">
    <property type="nucleotide sequence ID" value="NZ_MLBF01000014.1"/>
</dbReference>
<feature type="transmembrane region" description="Helical" evidence="1">
    <location>
        <begin position="162"/>
        <end position="182"/>
    </location>
</feature>
<feature type="transmembrane region" description="Helical" evidence="1">
    <location>
        <begin position="194"/>
        <end position="215"/>
    </location>
</feature>
<dbReference type="OrthoDB" id="9785285at2"/>
<name>A0A1Q8QWW5_9FIRM</name>
<dbReference type="Proteomes" id="UP000186102">
    <property type="component" value="Unassembled WGS sequence"/>
</dbReference>
<keyword evidence="1" id="KW-1133">Transmembrane helix</keyword>
<dbReference type="EMBL" id="MLBF01000014">
    <property type="protein sequence ID" value="OLN31800.1"/>
    <property type="molecule type" value="Genomic_DNA"/>
</dbReference>
<dbReference type="AlphaFoldDB" id="A0A1Q8QWW5"/>
<accession>A0A1Q8QWW5</accession>
<evidence type="ECO:0000313" key="2">
    <source>
        <dbReference type="EMBL" id="OLN31800.1"/>
    </source>
</evidence>
<keyword evidence="3" id="KW-1185">Reference proteome</keyword>
<reference evidence="2 3" key="1">
    <citation type="submission" date="2016-09" db="EMBL/GenBank/DDBJ databases">
        <title>Complete genome of Desulfosporosinus sp. OL.</title>
        <authorList>
            <person name="Mardanov A."/>
            <person name="Beletsky A."/>
            <person name="Panova A."/>
            <person name="Karnachuk O."/>
            <person name="Ravin N."/>
        </authorList>
    </citation>
    <scope>NUCLEOTIDE SEQUENCE [LARGE SCALE GENOMIC DNA]</scope>
    <source>
        <strain evidence="2 3">OL</strain>
    </source>
</reference>
<dbReference type="Gene3D" id="1.10.287.70">
    <property type="match status" value="1"/>
</dbReference>
<evidence type="ECO:0000256" key="1">
    <source>
        <dbReference type="SAM" id="Phobius"/>
    </source>
</evidence>
<proteinExistence type="predicted"/>
<feature type="transmembrane region" description="Helical" evidence="1">
    <location>
        <begin position="90"/>
        <end position="114"/>
    </location>
</feature>
<sequence>MDQNRTQIPRYYPYYGVPPLNPSIIRGYKPSLPNAPNCVPPAKQNVPLNTTIDLDYWRSLSPALIGAGGAIFLSLFSGNDRLIKRFEGPLFKLTIVGYSIFATIAISSCISDIVTDSKTPHDHLVYPIGGALVSIILLFAADYLLLYRFFPESFKGDVGDDFWTQLFSFIYLSITSIATGNLGDIMPANLTARALIATEIAFYLFTMATGIQLLLAQRIK</sequence>
<comment type="caution">
    <text evidence="2">The sequence shown here is derived from an EMBL/GenBank/DDBJ whole genome shotgun (WGS) entry which is preliminary data.</text>
</comment>
<protein>
    <recommendedName>
        <fullName evidence="4">Potassium channel domain-containing protein</fullName>
    </recommendedName>
</protein>
<organism evidence="2 3">
    <name type="scientific">Desulfosporosinus metallidurans</name>
    <dbReference type="NCBI Taxonomy" id="1888891"/>
    <lineage>
        <taxon>Bacteria</taxon>
        <taxon>Bacillati</taxon>
        <taxon>Bacillota</taxon>
        <taxon>Clostridia</taxon>
        <taxon>Eubacteriales</taxon>
        <taxon>Desulfitobacteriaceae</taxon>
        <taxon>Desulfosporosinus</taxon>
    </lineage>
</organism>
<keyword evidence="1" id="KW-0472">Membrane</keyword>
<evidence type="ECO:0000313" key="3">
    <source>
        <dbReference type="Proteomes" id="UP000186102"/>
    </source>
</evidence>